<evidence type="ECO:0000313" key="2">
    <source>
        <dbReference type="Proteomes" id="UP001328107"/>
    </source>
</evidence>
<protein>
    <submittedName>
        <fullName evidence="1">Uncharacterized protein</fullName>
    </submittedName>
</protein>
<dbReference type="SUPFAM" id="SSF82185">
    <property type="entry name" value="Histone H3 K4-specific methyltransferase SET7/9 N-terminal domain"/>
    <property type="match status" value="1"/>
</dbReference>
<proteinExistence type="predicted"/>
<gene>
    <name evidence="1" type="ORF">PMAYCL1PPCAC_25833</name>
</gene>
<sequence>LVMQAAHVERGNGNRYCGDTMDEIPHGQGIVVNGVNEFAGNWANGDEVLGELRSYEIGFTYAGECANGRLQGLGVMHRNGAVYKVRY</sequence>
<organism evidence="1 2">
    <name type="scientific">Pristionchus mayeri</name>
    <dbReference type="NCBI Taxonomy" id="1317129"/>
    <lineage>
        <taxon>Eukaryota</taxon>
        <taxon>Metazoa</taxon>
        <taxon>Ecdysozoa</taxon>
        <taxon>Nematoda</taxon>
        <taxon>Chromadorea</taxon>
        <taxon>Rhabditida</taxon>
        <taxon>Rhabditina</taxon>
        <taxon>Diplogasteromorpha</taxon>
        <taxon>Diplogasteroidea</taxon>
        <taxon>Neodiplogasteridae</taxon>
        <taxon>Pristionchus</taxon>
    </lineage>
</organism>
<accession>A0AAN5D2W8</accession>
<dbReference type="AlphaFoldDB" id="A0AAN5D2W8"/>
<reference evidence="2" key="1">
    <citation type="submission" date="2022-10" db="EMBL/GenBank/DDBJ databases">
        <title>Genome assembly of Pristionchus species.</title>
        <authorList>
            <person name="Yoshida K."/>
            <person name="Sommer R.J."/>
        </authorList>
    </citation>
    <scope>NUCLEOTIDE SEQUENCE [LARGE SCALE GENOMIC DNA]</scope>
    <source>
        <strain evidence="2">RS5460</strain>
    </source>
</reference>
<evidence type="ECO:0000313" key="1">
    <source>
        <dbReference type="EMBL" id="GMR55638.1"/>
    </source>
</evidence>
<dbReference type="EMBL" id="BTRK01000005">
    <property type="protein sequence ID" value="GMR55638.1"/>
    <property type="molecule type" value="Genomic_DNA"/>
</dbReference>
<dbReference type="Proteomes" id="UP001328107">
    <property type="component" value="Unassembled WGS sequence"/>
</dbReference>
<name>A0AAN5D2W8_9BILA</name>
<comment type="caution">
    <text evidence="1">The sequence shown here is derived from an EMBL/GenBank/DDBJ whole genome shotgun (WGS) entry which is preliminary data.</text>
</comment>
<feature type="non-terminal residue" evidence="1">
    <location>
        <position position="1"/>
    </location>
</feature>
<feature type="non-terminal residue" evidence="1">
    <location>
        <position position="87"/>
    </location>
</feature>
<keyword evidence="2" id="KW-1185">Reference proteome</keyword>